<protein>
    <submittedName>
        <fullName evidence="2">Uncharacterized protein</fullName>
    </submittedName>
</protein>
<reference evidence="2 3" key="1">
    <citation type="submission" date="2024-04" db="EMBL/GenBank/DDBJ databases">
        <title>Tritrichomonas musculus Genome.</title>
        <authorList>
            <person name="Alves-Ferreira E."/>
            <person name="Grigg M."/>
            <person name="Lorenzi H."/>
            <person name="Galac M."/>
        </authorList>
    </citation>
    <scope>NUCLEOTIDE SEQUENCE [LARGE SCALE GENOMIC DNA]</scope>
    <source>
        <strain evidence="2 3">EAF2021</strain>
    </source>
</reference>
<feature type="region of interest" description="Disordered" evidence="1">
    <location>
        <begin position="1"/>
        <end position="30"/>
    </location>
</feature>
<gene>
    <name evidence="2" type="ORF">M9Y10_040259</name>
</gene>
<evidence type="ECO:0000313" key="3">
    <source>
        <dbReference type="Proteomes" id="UP001470230"/>
    </source>
</evidence>
<sequence>MSSKKKKSQSHIPQTHDEIRNMLNGERNPDKKYHDKALKHAIDFIEYNGIKDECHIVEYLTELGFTSPEIKVLILDFKKEYNINAEITGQSKIEWFSPRDIRQMADPCKNSIISELATEHNAEFNNFIPRYLRKIKPDSSLLDEMTLKIKANANLMYVLSHIHVSSVLYPDFPFERDE</sequence>
<comment type="caution">
    <text evidence="2">The sequence shown here is derived from an EMBL/GenBank/DDBJ whole genome shotgun (WGS) entry which is preliminary data.</text>
</comment>
<organism evidence="2 3">
    <name type="scientific">Tritrichomonas musculus</name>
    <dbReference type="NCBI Taxonomy" id="1915356"/>
    <lineage>
        <taxon>Eukaryota</taxon>
        <taxon>Metamonada</taxon>
        <taxon>Parabasalia</taxon>
        <taxon>Tritrichomonadida</taxon>
        <taxon>Tritrichomonadidae</taxon>
        <taxon>Tritrichomonas</taxon>
    </lineage>
</organism>
<dbReference type="EMBL" id="JAPFFF010000072">
    <property type="protein sequence ID" value="KAK8835881.1"/>
    <property type="molecule type" value="Genomic_DNA"/>
</dbReference>
<proteinExistence type="predicted"/>
<evidence type="ECO:0000313" key="2">
    <source>
        <dbReference type="EMBL" id="KAK8835881.1"/>
    </source>
</evidence>
<name>A0ABR2GQE2_9EUKA</name>
<accession>A0ABR2GQE2</accession>
<dbReference type="Proteomes" id="UP001470230">
    <property type="component" value="Unassembled WGS sequence"/>
</dbReference>
<evidence type="ECO:0000256" key="1">
    <source>
        <dbReference type="SAM" id="MobiDB-lite"/>
    </source>
</evidence>
<keyword evidence="3" id="KW-1185">Reference proteome</keyword>